<evidence type="ECO:0000313" key="2">
    <source>
        <dbReference type="Proteomes" id="UP000664357"/>
    </source>
</evidence>
<sequence length="281" mass="31952">MSQREKLRHLLRVFYKSKAFFAFFSLLLSLLLVMGSTYAWITSNDERVNRTEANKRKLSAKIDGDLDMVRHFAPGTKESKEIRVTNNGEVPAVVRLSLTESFVSFETDVKDNHSIGNGNGDLTSYGTPILPAINLNDTSTWIIGKTYEISADKHYKANYVLKDLPYVYQGTRPEPMPAIQLDFTSGKVFDSNTQPSGTDSAYWYYEDGFFYYSEVLNSGESSTNLLTSVTLNSAYLNRYKGAFYKLVPEMDAHDITKELFSDWGINSTDFAYGMYQNQLYK</sequence>
<organism evidence="1 2">
    <name type="scientific">Candidatus Enterococcus ferrettii</name>
    <dbReference type="NCBI Taxonomy" id="2815324"/>
    <lineage>
        <taxon>Bacteria</taxon>
        <taxon>Bacillati</taxon>
        <taxon>Bacillota</taxon>
        <taxon>Bacilli</taxon>
        <taxon>Lactobacillales</taxon>
        <taxon>Enterococcaceae</taxon>
        <taxon>Enterococcus</taxon>
    </lineage>
</organism>
<evidence type="ECO:0000313" key="1">
    <source>
        <dbReference type="EMBL" id="MEO1770796.1"/>
    </source>
</evidence>
<protein>
    <recommendedName>
        <fullName evidence="3">Alternate signal-mediated exported protein, CPF_0494 family</fullName>
    </recommendedName>
</protein>
<reference evidence="1 2" key="1">
    <citation type="submission" date="2024-02" db="EMBL/GenBank/DDBJ databases">
        <title>The Genome Sequence of Enterococcus sp. DIV0159.</title>
        <authorList>
            <person name="Earl A."/>
            <person name="Manson A."/>
            <person name="Gilmore M."/>
            <person name="Sanders J."/>
            <person name="Shea T."/>
            <person name="Howe W."/>
            <person name="Livny J."/>
            <person name="Cuomo C."/>
            <person name="Neafsey D."/>
            <person name="Birren B."/>
        </authorList>
    </citation>
    <scope>NUCLEOTIDE SEQUENCE [LARGE SCALE GENOMIC DNA]</scope>
    <source>
        <strain evidence="1 2">665A</strain>
    </source>
</reference>
<dbReference type="NCBIfam" id="TIGR04090">
    <property type="entry name" value="exp_by_SipW_IV"/>
    <property type="match status" value="1"/>
</dbReference>
<dbReference type="RefSeq" id="WP_207703361.1">
    <property type="nucleotide sequence ID" value="NZ_JAFREL020000002.1"/>
</dbReference>
<keyword evidence="2" id="KW-1185">Reference proteome</keyword>
<dbReference type="EMBL" id="JAFREL020000002">
    <property type="protein sequence ID" value="MEO1770796.1"/>
    <property type="molecule type" value="Genomic_DNA"/>
</dbReference>
<gene>
    <name evidence="1" type="ORF">JZO67_002749</name>
</gene>
<comment type="caution">
    <text evidence="1">The sequence shown here is derived from an EMBL/GenBank/DDBJ whole genome shotgun (WGS) entry which is preliminary data.</text>
</comment>
<dbReference type="Proteomes" id="UP000664357">
    <property type="component" value="Unassembled WGS sequence"/>
</dbReference>
<evidence type="ECO:0008006" key="3">
    <source>
        <dbReference type="Google" id="ProtNLM"/>
    </source>
</evidence>
<name>A0ABV0EQ91_9ENTE</name>
<accession>A0ABV0EQ91</accession>
<proteinExistence type="predicted"/>
<dbReference type="InterPro" id="IPR024008">
    <property type="entry name" value="BsaA"/>
</dbReference>